<dbReference type="InterPro" id="IPR013776">
    <property type="entry name" value="A-amylase_thermo"/>
</dbReference>
<dbReference type="Proteomes" id="UP000185557">
    <property type="component" value="Unassembled WGS sequence"/>
</dbReference>
<proteinExistence type="inferred from homology"/>
<protein>
    <submittedName>
        <fullName evidence="11">Alpha-amylase</fullName>
    </submittedName>
</protein>
<dbReference type="InterPro" id="IPR017853">
    <property type="entry name" value="GH"/>
</dbReference>
<dbReference type="InterPro" id="IPR006046">
    <property type="entry name" value="Alpha_amylase"/>
</dbReference>
<feature type="active site" description="Nucleophile" evidence="7">
    <location>
        <position position="234"/>
    </location>
</feature>
<keyword evidence="8" id="KW-0106">Calcium</keyword>
<keyword evidence="12" id="KW-1185">Reference proteome</keyword>
<dbReference type="SUPFAM" id="SSF51445">
    <property type="entry name" value="(Trans)glycosidases"/>
    <property type="match status" value="1"/>
</dbReference>
<evidence type="ECO:0000313" key="11">
    <source>
        <dbReference type="EMBL" id="OKH50683.1"/>
    </source>
</evidence>
<feature type="binding site" evidence="8">
    <location>
        <position position="303"/>
    </location>
    <ligand>
        <name>Ca(2+)</name>
        <dbReference type="ChEBI" id="CHEBI:29108"/>
        <label>3</label>
    </ligand>
</feature>
<dbReference type="CDD" id="cd11318">
    <property type="entry name" value="AmyAc_bac_fung_AmyA"/>
    <property type="match status" value="1"/>
</dbReference>
<dbReference type="InterPro" id="IPR013780">
    <property type="entry name" value="Glyco_hydro_b"/>
</dbReference>
<dbReference type="GO" id="GO:0005509">
    <property type="term" value="F:calcium ion binding"/>
    <property type="evidence" value="ECO:0007669"/>
    <property type="project" value="InterPro"/>
</dbReference>
<evidence type="ECO:0000256" key="3">
    <source>
        <dbReference type="ARBA" id="ARBA00022723"/>
    </source>
</evidence>
<keyword evidence="6" id="KW-0326">Glycosidase</keyword>
<evidence type="ECO:0000313" key="12">
    <source>
        <dbReference type="Proteomes" id="UP000185557"/>
    </source>
</evidence>
<dbReference type="InterPro" id="IPR006047">
    <property type="entry name" value="GH13_cat_dom"/>
</dbReference>
<dbReference type="Gene3D" id="2.40.30.140">
    <property type="match status" value="1"/>
</dbReference>
<dbReference type="GO" id="GO:0005975">
    <property type="term" value="P:carbohydrate metabolic process"/>
    <property type="evidence" value="ECO:0007669"/>
    <property type="project" value="InterPro"/>
</dbReference>
<evidence type="ECO:0000256" key="7">
    <source>
        <dbReference type="PIRSR" id="PIRSR001021-1"/>
    </source>
</evidence>
<dbReference type="PIRSF" id="PIRSF001021">
    <property type="entry name" value="Alph-amls_thrmst"/>
    <property type="match status" value="1"/>
</dbReference>
<dbReference type="NCBIfam" id="NF006968">
    <property type="entry name" value="PRK09441.1-1"/>
    <property type="match status" value="1"/>
</dbReference>
<gene>
    <name evidence="11" type="ORF">NIES30_00875</name>
</gene>
<organism evidence="11 12">
    <name type="scientific">Phormidium tenue NIES-30</name>
    <dbReference type="NCBI Taxonomy" id="549789"/>
    <lineage>
        <taxon>Bacteria</taxon>
        <taxon>Bacillati</taxon>
        <taxon>Cyanobacteriota</taxon>
        <taxon>Cyanophyceae</taxon>
        <taxon>Oscillatoriophycideae</taxon>
        <taxon>Oscillatoriales</taxon>
        <taxon>Oscillatoriaceae</taxon>
        <taxon>Phormidium</taxon>
    </lineage>
</organism>
<sequence>MSEPNGVMMQYFHWYIEPDGNLWNELAKNAKDLAEAGITSVWLPPAYKGNAGGYDVGYSVYDLYDLGEFDQKGSVRTKYGTKDEYLQAIKTAKEAGIRVYADVVFNHMMGGDALEEVEATPMSHDNRHEQIGENRTVKVWTHFKFPGRQGKYSDMEWHWWHFDAVDYDDNDPDYDAVYLFQGKSFDENVDLEKGAFDYLMGCDLDMESDEVRDGLKAWGSWYTDTTQVDGFRFDAVKHVRAGFFPHWLQHCRREAGRRLFAVGEYWSYEIEALHHFIEVTEGDVHLFDAPLHYNFSEASKAGGDYDLTTIFDNTLVKEQPALAVTLVDNHDSQPLQSLESVVEPWFKPLAYALILLRQDGYPCIFYADYYGAHYKDNGNDGGEYEIWLDSHKWLIDKFLHVRRTYAFGDQYDYFDHPSTIGWTRLGNEENPGGMAVVLTNGDDGRKWMEVGQPNRTYYDITEHISEPVTTNDEGWAEFSCEAGSVSVWVPKD</sequence>
<evidence type="ECO:0000256" key="4">
    <source>
        <dbReference type="ARBA" id="ARBA00022801"/>
    </source>
</evidence>
<accession>A0A1U7JAB0</accession>
<comment type="similarity">
    <text evidence="2 9">Belongs to the glycosyl hydrolase 13 family.</text>
</comment>
<reference evidence="11 12" key="1">
    <citation type="submission" date="2016-11" db="EMBL/GenBank/DDBJ databases">
        <title>Draft Genome Sequences of Nine Cyanobacterial Strains from Diverse Habitats.</title>
        <authorList>
            <person name="Zhu T."/>
            <person name="Hou S."/>
            <person name="Lu X."/>
            <person name="Hess W.R."/>
        </authorList>
    </citation>
    <scope>NUCLEOTIDE SEQUENCE [LARGE SCALE GENOMIC DNA]</scope>
    <source>
        <strain evidence="11 12">NIES-30</strain>
    </source>
</reference>
<dbReference type="PANTHER" id="PTHR43447">
    <property type="entry name" value="ALPHA-AMYLASE"/>
    <property type="match status" value="1"/>
</dbReference>
<feature type="binding site" evidence="8">
    <location>
        <position position="163"/>
    </location>
    <ligand>
        <name>Ca(2+)</name>
        <dbReference type="ChEBI" id="CHEBI:29108"/>
        <label>2</label>
    </ligand>
</feature>
<dbReference type="Gene3D" id="2.60.40.1180">
    <property type="entry name" value="Golgi alpha-mannosidase II"/>
    <property type="match status" value="1"/>
</dbReference>
<dbReference type="Pfam" id="PF00128">
    <property type="entry name" value="Alpha-amylase"/>
    <property type="match status" value="1"/>
</dbReference>
<name>A0A1U7JAB0_9CYAN</name>
<feature type="binding site" evidence="8">
    <location>
        <position position="197"/>
    </location>
    <ligand>
        <name>Ca(2+)</name>
        <dbReference type="ChEBI" id="CHEBI:29108"/>
        <label>1</label>
    </ligand>
</feature>
<evidence type="ECO:0000256" key="1">
    <source>
        <dbReference type="ARBA" id="ARBA00001913"/>
    </source>
</evidence>
<keyword evidence="3 8" id="KW-0479">Metal-binding</keyword>
<evidence type="ECO:0000256" key="9">
    <source>
        <dbReference type="RuleBase" id="RU003615"/>
    </source>
</evidence>
<dbReference type="SMART" id="SM00642">
    <property type="entry name" value="Aamy"/>
    <property type="match status" value="1"/>
</dbReference>
<dbReference type="EMBL" id="MRCG01000001">
    <property type="protein sequence ID" value="OKH50683.1"/>
    <property type="molecule type" value="Genomic_DNA"/>
</dbReference>
<comment type="caution">
    <text evidence="11">The sequence shown here is derived from an EMBL/GenBank/DDBJ whole genome shotgun (WGS) entry which is preliminary data.</text>
</comment>
<feature type="domain" description="Glycosyl hydrolase family 13 catalytic" evidence="10">
    <location>
        <begin position="6"/>
        <end position="402"/>
    </location>
</feature>
<keyword evidence="4" id="KW-0378">Hydrolase</keyword>
<feature type="binding site" evidence="8">
    <location>
        <position position="106"/>
    </location>
    <ligand>
        <name>Ca(2+)</name>
        <dbReference type="ChEBI" id="CHEBI:29108"/>
        <label>1</label>
    </ligand>
</feature>
<feature type="binding site" evidence="8">
    <location>
        <position position="203"/>
    </location>
    <ligand>
        <name>Ca(2+)</name>
        <dbReference type="ChEBI" id="CHEBI:29108"/>
        <label>1</label>
    </ligand>
</feature>
<dbReference type="NCBIfam" id="NF006969">
    <property type="entry name" value="PRK09441.1-2"/>
    <property type="match status" value="1"/>
</dbReference>
<dbReference type="SUPFAM" id="SSF51011">
    <property type="entry name" value="Glycosyl hydrolase domain"/>
    <property type="match status" value="1"/>
</dbReference>
<dbReference type="PRINTS" id="PR00110">
    <property type="entry name" value="ALPHAAMYLASE"/>
</dbReference>
<feature type="active site" description="Proton donor" evidence="7">
    <location>
        <position position="264"/>
    </location>
</feature>
<comment type="cofactor">
    <cofactor evidence="1">
        <name>Ca(2+)</name>
        <dbReference type="ChEBI" id="CHEBI:29108"/>
    </cofactor>
</comment>
<dbReference type="Gene3D" id="3.20.20.80">
    <property type="entry name" value="Glycosidases"/>
    <property type="match status" value="1"/>
</dbReference>
<evidence type="ECO:0000259" key="10">
    <source>
        <dbReference type="SMART" id="SM00642"/>
    </source>
</evidence>
<feature type="binding site" evidence="8">
    <location>
        <position position="205"/>
    </location>
    <ligand>
        <name>Ca(2+)</name>
        <dbReference type="ChEBI" id="CHEBI:29108"/>
        <label>2</label>
    </ligand>
</feature>
<evidence type="ECO:0000256" key="6">
    <source>
        <dbReference type="ARBA" id="ARBA00023295"/>
    </source>
</evidence>
<evidence type="ECO:0000256" key="8">
    <source>
        <dbReference type="PIRSR" id="PIRSR001021-2"/>
    </source>
</evidence>
<evidence type="ECO:0000256" key="5">
    <source>
        <dbReference type="ARBA" id="ARBA00023277"/>
    </source>
</evidence>
<dbReference type="AlphaFoldDB" id="A0A1U7JAB0"/>
<feature type="binding site" evidence="8">
    <location>
        <position position="238"/>
    </location>
    <ligand>
        <name>Ca(2+)</name>
        <dbReference type="ChEBI" id="CHEBI:29108"/>
        <label>1</label>
    </ligand>
</feature>
<evidence type="ECO:0000256" key="2">
    <source>
        <dbReference type="ARBA" id="ARBA00008061"/>
    </source>
</evidence>
<dbReference type="GO" id="GO:0004556">
    <property type="term" value="F:alpha-amylase activity"/>
    <property type="evidence" value="ECO:0007669"/>
    <property type="project" value="InterPro"/>
</dbReference>
<keyword evidence="5" id="KW-0119">Carbohydrate metabolism</keyword>
<feature type="binding site" evidence="8">
    <location>
        <position position="186"/>
    </location>
    <ligand>
        <name>Ca(2+)</name>
        <dbReference type="ChEBI" id="CHEBI:29108"/>
        <label>2</label>
    </ligand>
</feature>
<dbReference type="OrthoDB" id="9805159at2"/>
<dbReference type="RefSeq" id="WP_073606499.1">
    <property type="nucleotide sequence ID" value="NZ_MRCG01000001.1"/>
</dbReference>
<dbReference type="STRING" id="549789.NIES30_00875"/>